<evidence type="ECO:0000313" key="11">
    <source>
        <dbReference type="EMBL" id="QBI54663.1"/>
    </source>
</evidence>
<evidence type="ECO:0000256" key="5">
    <source>
        <dbReference type="ARBA" id="ARBA00022690"/>
    </source>
</evidence>
<dbReference type="AlphaFoldDB" id="A0A4P6Q2C9"/>
<accession>A0A4P6Q2C9</accession>
<dbReference type="InterPro" id="IPR023549">
    <property type="entry name" value="Subtilisin_inhibitor"/>
</dbReference>
<evidence type="ECO:0000256" key="8">
    <source>
        <dbReference type="RuleBase" id="RU003471"/>
    </source>
</evidence>
<dbReference type="PRINTS" id="PR00294">
    <property type="entry name" value="SSBTLNINHBTR"/>
</dbReference>
<evidence type="ECO:0000256" key="4">
    <source>
        <dbReference type="ARBA" id="ARBA00022525"/>
    </source>
</evidence>
<evidence type="ECO:0000256" key="1">
    <source>
        <dbReference type="ARBA" id="ARBA00004613"/>
    </source>
</evidence>
<evidence type="ECO:0000259" key="10">
    <source>
        <dbReference type="Pfam" id="PF00720"/>
    </source>
</evidence>
<evidence type="ECO:0000256" key="6">
    <source>
        <dbReference type="ARBA" id="ARBA00022900"/>
    </source>
</evidence>
<feature type="chain" id="PRO_5020831806" evidence="9">
    <location>
        <begin position="26"/>
        <end position="145"/>
    </location>
</feature>
<dbReference type="GO" id="GO:0005576">
    <property type="term" value="C:extracellular region"/>
    <property type="evidence" value="ECO:0007669"/>
    <property type="project" value="UniProtKB-SubCell"/>
</dbReference>
<keyword evidence="9" id="KW-0732">Signal</keyword>
<keyword evidence="4" id="KW-0964">Secreted</keyword>
<proteinExistence type="inferred from homology"/>
<evidence type="ECO:0000313" key="12">
    <source>
        <dbReference type="Proteomes" id="UP000292235"/>
    </source>
</evidence>
<dbReference type="RefSeq" id="WP_131098801.1">
    <property type="nucleotide sequence ID" value="NZ_CP036455.1"/>
</dbReference>
<dbReference type="SUPFAM" id="SSF55399">
    <property type="entry name" value="Subtilisin inhibitor"/>
    <property type="match status" value="1"/>
</dbReference>
<protein>
    <submittedName>
        <fullName evidence="11">Subtilisin inhibitor-like protein 2</fullName>
    </submittedName>
</protein>
<dbReference type="Proteomes" id="UP000292235">
    <property type="component" value="Chromosome"/>
</dbReference>
<sequence precursor="true">MRNRRTPVLLGLLTGLMVAVPGAHAAQAASAETGGHAAQVPGSAMRLSVAVPEQKSAEHTTLTCSPVGGSHPDAEAACAALERSGGDFTALGQRDQQTMCTLEYAPVRLSATGTWQGAPVDYDETFSNPCVARAQTEGVFDFRTA</sequence>
<comment type="subcellular location">
    <subcellularLocation>
        <location evidence="1">Secreted</location>
    </subcellularLocation>
</comment>
<dbReference type="KEGG" id="strr:EKD16_14410"/>
<gene>
    <name evidence="11" type="ORF">EKD16_14410</name>
</gene>
<comment type="subunit">
    <text evidence="3">Homodimer.</text>
</comment>
<keyword evidence="7" id="KW-1015">Disulfide bond</keyword>
<feature type="signal peptide" evidence="9">
    <location>
        <begin position="1"/>
        <end position="25"/>
    </location>
</feature>
<evidence type="ECO:0000256" key="3">
    <source>
        <dbReference type="ARBA" id="ARBA00011738"/>
    </source>
</evidence>
<dbReference type="Pfam" id="PF00720">
    <property type="entry name" value="SSI"/>
    <property type="match status" value="1"/>
</dbReference>
<keyword evidence="12" id="KW-1185">Reference proteome</keyword>
<dbReference type="InterPro" id="IPR000691">
    <property type="entry name" value="Prot_inh_I16_SSI"/>
</dbReference>
<keyword evidence="5 8" id="KW-0646">Protease inhibitor</keyword>
<evidence type="ECO:0000256" key="2">
    <source>
        <dbReference type="ARBA" id="ARBA00010472"/>
    </source>
</evidence>
<dbReference type="InterPro" id="IPR020054">
    <property type="entry name" value="Prot_inh_SSI_I16_CS"/>
</dbReference>
<name>A0A4P6Q2C9_9ACTN</name>
<evidence type="ECO:0000256" key="9">
    <source>
        <dbReference type="SAM" id="SignalP"/>
    </source>
</evidence>
<dbReference type="EMBL" id="CP036455">
    <property type="protein sequence ID" value="QBI54663.1"/>
    <property type="molecule type" value="Genomic_DNA"/>
</dbReference>
<dbReference type="PROSITE" id="PS00999">
    <property type="entry name" value="SSI"/>
    <property type="match status" value="1"/>
</dbReference>
<dbReference type="OrthoDB" id="3542626at2"/>
<evidence type="ECO:0000256" key="7">
    <source>
        <dbReference type="ARBA" id="ARBA00023157"/>
    </source>
</evidence>
<keyword evidence="6 8" id="KW-0722">Serine protease inhibitor</keyword>
<dbReference type="InterPro" id="IPR036819">
    <property type="entry name" value="Subtilisin_inhibitor-like_sf"/>
</dbReference>
<organism evidence="11 12">
    <name type="scientific">Streptomonospora litoralis</name>
    <dbReference type="NCBI Taxonomy" id="2498135"/>
    <lineage>
        <taxon>Bacteria</taxon>
        <taxon>Bacillati</taxon>
        <taxon>Actinomycetota</taxon>
        <taxon>Actinomycetes</taxon>
        <taxon>Streptosporangiales</taxon>
        <taxon>Nocardiopsidaceae</taxon>
        <taxon>Streptomonospora</taxon>
    </lineage>
</organism>
<dbReference type="Gene3D" id="3.30.350.10">
    <property type="entry name" value="Subtilisin inhibitor-like"/>
    <property type="match status" value="1"/>
</dbReference>
<reference evidence="11 12" key="1">
    <citation type="submission" date="2019-02" db="EMBL/GenBank/DDBJ databases">
        <authorList>
            <person name="Khodamoradi S."/>
            <person name="Hahnke R.L."/>
            <person name="Kaempfer P."/>
            <person name="Schumann P."/>
            <person name="Rohde M."/>
            <person name="Steinert M."/>
            <person name="Luzhetskyy A."/>
            <person name="Wink J."/>
            <person name="Ruckert C."/>
        </authorList>
    </citation>
    <scope>NUCLEOTIDE SEQUENCE [LARGE SCALE GENOMIC DNA]</scope>
    <source>
        <strain evidence="11 12">M2</strain>
    </source>
</reference>
<feature type="domain" description="Subtilisin inhibitor" evidence="10">
    <location>
        <begin position="43"/>
        <end position="128"/>
    </location>
</feature>
<comment type="similarity">
    <text evidence="2 8">Belongs to the protease inhibitor I16 (SSI) family.</text>
</comment>
<dbReference type="GO" id="GO:0004867">
    <property type="term" value="F:serine-type endopeptidase inhibitor activity"/>
    <property type="evidence" value="ECO:0007669"/>
    <property type="project" value="UniProtKB-KW"/>
</dbReference>